<protein>
    <submittedName>
        <fullName evidence="9">Uncharacterized protein</fullName>
    </submittedName>
</protein>
<evidence type="ECO:0000256" key="7">
    <source>
        <dbReference type="ARBA" id="ARBA00023180"/>
    </source>
</evidence>
<evidence type="ECO:0000313" key="9">
    <source>
        <dbReference type="EMBL" id="GMN75419.1"/>
    </source>
</evidence>
<keyword evidence="5" id="KW-0472">Membrane</keyword>
<evidence type="ECO:0000256" key="6">
    <source>
        <dbReference type="ARBA" id="ARBA00023170"/>
    </source>
</evidence>
<evidence type="ECO:0000313" key="8">
    <source>
        <dbReference type="EMBL" id="GMN75415.1"/>
    </source>
</evidence>
<dbReference type="EMBL" id="BTGU01020701">
    <property type="protein sequence ID" value="GMN75415.1"/>
    <property type="molecule type" value="Genomic_DNA"/>
</dbReference>
<dbReference type="GO" id="GO:0016020">
    <property type="term" value="C:membrane"/>
    <property type="evidence" value="ECO:0007669"/>
    <property type="project" value="UniProtKB-SubCell"/>
</dbReference>
<keyword evidence="6" id="KW-0675">Receptor</keyword>
<comment type="caution">
    <text evidence="9">The sequence shown here is derived from an EMBL/GenBank/DDBJ whole genome shotgun (WGS) entry which is preliminary data.</text>
</comment>
<keyword evidence="3" id="KW-0732">Signal</keyword>
<evidence type="ECO:0000256" key="1">
    <source>
        <dbReference type="ARBA" id="ARBA00004479"/>
    </source>
</evidence>
<dbReference type="EMBL" id="BTGU01020703">
    <property type="protein sequence ID" value="GMN75419.1"/>
    <property type="molecule type" value="Genomic_DNA"/>
</dbReference>
<dbReference type="Gene3D" id="3.80.10.10">
    <property type="entry name" value="Ribonuclease Inhibitor"/>
    <property type="match status" value="2"/>
</dbReference>
<proteinExistence type="predicted"/>
<evidence type="ECO:0000256" key="4">
    <source>
        <dbReference type="ARBA" id="ARBA00022989"/>
    </source>
</evidence>
<keyword evidence="4" id="KW-1133">Transmembrane helix</keyword>
<evidence type="ECO:0000313" key="10">
    <source>
        <dbReference type="Proteomes" id="UP001187192"/>
    </source>
</evidence>
<organism evidence="9 10">
    <name type="scientific">Ficus carica</name>
    <name type="common">Common fig</name>
    <dbReference type="NCBI Taxonomy" id="3494"/>
    <lineage>
        <taxon>Eukaryota</taxon>
        <taxon>Viridiplantae</taxon>
        <taxon>Streptophyta</taxon>
        <taxon>Embryophyta</taxon>
        <taxon>Tracheophyta</taxon>
        <taxon>Spermatophyta</taxon>
        <taxon>Magnoliopsida</taxon>
        <taxon>eudicotyledons</taxon>
        <taxon>Gunneridae</taxon>
        <taxon>Pentapetalae</taxon>
        <taxon>rosids</taxon>
        <taxon>fabids</taxon>
        <taxon>Rosales</taxon>
        <taxon>Moraceae</taxon>
        <taxon>Ficeae</taxon>
        <taxon>Ficus</taxon>
    </lineage>
</organism>
<dbReference type="Proteomes" id="UP001187192">
    <property type="component" value="Unassembled WGS sequence"/>
</dbReference>
<accession>A0AA88EQ24</accession>
<reference evidence="9" key="1">
    <citation type="submission" date="2023-07" db="EMBL/GenBank/DDBJ databases">
        <title>draft genome sequence of fig (Ficus carica).</title>
        <authorList>
            <person name="Takahashi T."/>
            <person name="Nishimura K."/>
        </authorList>
    </citation>
    <scope>NUCLEOTIDE SEQUENCE</scope>
</reference>
<dbReference type="InterPro" id="IPR046956">
    <property type="entry name" value="RLP23-like"/>
</dbReference>
<evidence type="ECO:0000256" key="5">
    <source>
        <dbReference type="ARBA" id="ARBA00023136"/>
    </source>
</evidence>
<keyword evidence="7" id="KW-0325">Glycoprotein</keyword>
<dbReference type="InterPro" id="IPR032675">
    <property type="entry name" value="LRR_dom_sf"/>
</dbReference>
<evidence type="ECO:0000256" key="2">
    <source>
        <dbReference type="ARBA" id="ARBA00022692"/>
    </source>
</evidence>
<dbReference type="InterPro" id="IPR001611">
    <property type="entry name" value="Leu-rich_rpt"/>
</dbReference>
<name>A0AA88EQ24_FICCA</name>
<gene>
    <name evidence="8" type="ORF">TIFTF001_056422</name>
    <name evidence="9" type="ORF">TIFTF001_056424</name>
</gene>
<dbReference type="SUPFAM" id="SSF52058">
    <property type="entry name" value="L domain-like"/>
    <property type="match status" value="1"/>
</dbReference>
<sequence>MYYYWYYNTFEQLSATEVNSCLVELKRLEYLDLSGNYFSYSPIPGFFGSLNHLRYLNLSRTGIGGRIPPQLGNLSSLQILDLGGNSSELFADNFQWVSRLSSLQHLDMSGVNLSKKLDVMLVLNTLPSLIGLRLNYCGIKNIHFPRGSLNSTFLTNIQFLGLSGNGLTGSIPNALQNMTSLRELDLSYQGIYYSSGGLYTDNLQWVSRLSSLQHLDMSGVNLDKAFDVMLVLNMIPSLVGLRLNYCGIKNIHFPHGSLNSTFLTSVQFLGMKGNSLTGSIPNALQNMTALRELDLSYQGSYYFSGGLYVDNLQWISRLSSLQHLDMSSVNLSKALDLIQ</sequence>
<dbReference type="Pfam" id="PF00560">
    <property type="entry name" value="LRR_1"/>
    <property type="match status" value="4"/>
</dbReference>
<comment type="subcellular location">
    <subcellularLocation>
        <location evidence="1">Membrane</location>
        <topology evidence="1">Single-pass type I membrane protein</topology>
    </subcellularLocation>
</comment>
<dbReference type="AlphaFoldDB" id="A0AA88EQ24"/>
<dbReference type="PANTHER" id="PTHR48063">
    <property type="entry name" value="LRR RECEPTOR-LIKE KINASE"/>
    <property type="match status" value="1"/>
</dbReference>
<dbReference type="PANTHER" id="PTHR48063:SF112">
    <property type="entry name" value="RECEPTOR LIKE PROTEIN 30-LIKE"/>
    <property type="match status" value="1"/>
</dbReference>
<keyword evidence="10" id="KW-1185">Reference proteome</keyword>
<evidence type="ECO:0000256" key="3">
    <source>
        <dbReference type="ARBA" id="ARBA00022729"/>
    </source>
</evidence>
<feature type="non-terminal residue" evidence="9">
    <location>
        <position position="339"/>
    </location>
</feature>
<keyword evidence="2" id="KW-0812">Transmembrane</keyword>